<feature type="compositionally biased region" description="Low complexity" evidence="6">
    <location>
        <begin position="534"/>
        <end position="546"/>
    </location>
</feature>
<evidence type="ECO:0000256" key="3">
    <source>
        <dbReference type="ARBA" id="ARBA00023157"/>
    </source>
</evidence>
<feature type="disulfide bond" evidence="5">
    <location>
        <begin position="268"/>
        <end position="295"/>
    </location>
</feature>
<dbReference type="InterPro" id="IPR050350">
    <property type="entry name" value="Compl-Cell_Adhes-Reg"/>
</dbReference>
<feature type="region of interest" description="Disordered" evidence="6">
    <location>
        <begin position="605"/>
        <end position="648"/>
    </location>
</feature>
<evidence type="ECO:0000313" key="10">
    <source>
        <dbReference type="EMBL" id="CAL1530503.1"/>
    </source>
</evidence>
<feature type="domain" description="Sushi" evidence="9">
    <location>
        <begin position="303"/>
        <end position="376"/>
    </location>
</feature>
<keyword evidence="4" id="KW-0325">Glycoprotein</keyword>
<sequence>MRTISKFLCMVLVSLFEITLSSNDQRCASVSPIENGSYEHEIITNTLHYSCDLGYQLEGSSKMICINGTWSPADLPTCVQITHDFLCAMEPYIPNGKLEYNPDASLRSKSSLGTVTCDPGFSSDDTFQTSFVIVCGPHGIWTMPDGNIRLTSCTRKYCPTPPDIPKALRRYEPYSTVMSDGFVAEYICSSGYSLVGSASTARLVCRNGQWEGPTPTCVLKEVCGAPSYIQYGNWNLITKSKQDISLAYEQGEVSYSKYAVGAEVEYTCQAGYKLVGARVLRCLSSQEWSNAAPLCIPVTEQTWYCPDVGQIKNGFCKCMGEDTADLLLCRPFRRGIKIECTCLQGYKLQGVDVLTCTHSSSLNIGVWDWDLPRCYPDSDVDLIPDGHNDGKSYSSGDISDGKNKESSLVIVVTTACSVLGVLLLIMVIVVIRRKKPRAHLFQQGPTPPPYARVHNNSLDEHDRMALMAYANASGIHLPSYEEAVRPGGANTPLGVGAPGLGHAASPTGSEYHRLHQAATRTTNLHQQNVGGDGNNNINNNNNNNSNRHSTVTTSTMNRDGVSEMFGSMDTVNVSMSDASTSVTVETFDSGTSTRSMASQRATAGSLNSSDDQLANVNDDAPLLDSSSQREMDVVSMSSNPSRSSKEDP</sequence>
<evidence type="ECO:0000259" key="9">
    <source>
        <dbReference type="PROSITE" id="PS50923"/>
    </source>
</evidence>
<dbReference type="SMART" id="SM00032">
    <property type="entry name" value="CCP"/>
    <property type="match status" value="5"/>
</dbReference>
<evidence type="ECO:0000256" key="1">
    <source>
        <dbReference type="ARBA" id="ARBA00022659"/>
    </source>
</evidence>
<keyword evidence="7" id="KW-0472">Membrane</keyword>
<comment type="caution">
    <text evidence="10">The sequence shown here is derived from an EMBL/GenBank/DDBJ whole genome shotgun (WGS) entry which is preliminary data.</text>
</comment>
<protein>
    <recommendedName>
        <fullName evidence="9">Sushi domain-containing protein</fullName>
    </recommendedName>
</protein>
<dbReference type="CDD" id="cd00033">
    <property type="entry name" value="CCP"/>
    <property type="match status" value="4"/>
</dbReference>
<dbReference type="Pfam" id="PF00084">
    <property type="entry name" value="Sushi"/>
    <property type="match status" value="3"/>
</dbReference>
<keyword evidence="3 5" id="KW-1015">Disulfide bond</keyword>
<feature type="domain" description="Sushi" evidence="9">
    <location>
        <begin position="25"/>
        <end position="80"/>
    </location>
</feature>
<dbReference type="EMBL" id="CAXITT010000070">
    <property type="protein sequence ID" value="CAL1530503.1"/>
    <property type="molecule type" value="Genomic_DNA"/>
</dbReference>
<evidence type="ECO:0000256" key="2">
    <source>
        <dbReference type="ARBA" id="ARBA00022737"/>
    </source>
</evidence>
<keyword evidence="8" id="KW-0732">Signal</keyword>
<keyword evidence="1 5" id="KW-0768">Sushi</keyword>
<dbReference type="PANTHER" id="PTHR19325">
    <property type="entry name" value="COMPLEMENT COMPONENT-RELATED SUSHI DOMAIN-CONTAINING"/>
    <property type="match status" value="1"/>
</dbReference>
<keyword evidence="7" id="KW-1133">Transmembrane helix</keyword>
<dbReference type="PANTHER" id="PTHR19325:SF575">
    <property type="entry name" value="LOCOMOTION-RELATED PROTEIN HIKARU GENKI"/>
    <property type="match status" value="1"/>
</dbReference>
<keyword evidence="7" id="KW-0812">Transmembrane</keyword>
<dbReference type="Gene3D" id="2.10.70.10">
    <property type="entry name" value="Complement Module, domain 1"/>
    <property type="match status" value="4"/>
</dbReference>
<feature type="domain" description="Sushi" evidence="9">
    <location>
        <begin position="221"/>
        <end position="297"/>
    </location>
</feature>
<evidence type="ECO:0000256" key="5">
    <source>
        <dbReference type="PROSITE-ProRule" id="PRU00302"/>
    </source>
</evidence>
<evidence type="ECO:0000313" key="11">
    <source>
        <dbReference type="Proteomes" id="UP001497497"/>
    </source>
</evidence>
<organism evidence="10 11">
    <name type="scientific">Lymnaea stagnalis</name>
    <name type="common">Great pond snail</name>
    <name type="synonym">Helix stagnalis</name>
    <dbReference type="NCBI Taxonomy" id="6523"/>
    <lineage>
        <taxon>Eukaryota</taxon>
        <taxon>Metazoa</taxon>
        <taxon>Spiralia</taxon>
        <taxon>Lophotrochozoa</taxon>
        <taxon>Mollusca</taxon>
        <taxon>Gastropoda</taxon>
        <taxon>Heterobranchia</taxon>
        <taxon>Euthyneura</taxon>
        <taxon>Panpulmonata</taxon>
        <taxon>Hygrophila</taxon>
        <taxon>Lymnaeoidea</taxon>
        <taxon>Lymnaeidae</taxon>
        <taxon>Lymnaea</taxon>
    </lineage>
</organism>
<dbReference type="InterPro" id="IPR035976">
    <property type="entry name" value="Sushi/SCR/CCP_sf"/>
</dbReference>
<name>A0AAV2HAM8_LYMST</name>
<gene>
    <name evidence="10" type="ORF">GSLYS_00004628001</name>
</gene>
<feature type="disulfide bond" evidence="5">
    <location>
        <begin position="51"/>
        <end position="78"/>
    </location>
</feature>
<dbReference type="AlphaFoldDB" id="A0AAV2HAM8"/>
<keyword evidence="2" id="KW-0677">Repeat</keyword>
<evidence type="ECO:0000256" key="8">
    <source>
        <dbReference type="SAM" id="SignalP"/>
    </source>
</evidence>
<dbReference type="Proteomes" id="UP001497497">
    <property type="component" value="Unassembled WGS sequence"/>
</dbReference>
<dbReference type="InterPro" id="IPR000436">
    <property type="entry name" value="Sushi_SCR_CCP_dom"/>
</dbReference>
<feature type="region of interest" description="Disordered" evidence="6">
    <location>
        <begin position="531"/>
        <end position="553"/>
    </location>
</feature>
<comment type="caution">
    <text evidence="5">Lacks conserved residue(s) required for the propagation of feature annotation.</text>
</comment>
<feature type="compositionally biased region" description="Polar residues" evidence="6">
    <location>
        <begin position="605"/>
        <end position="615"/>
    </location>
</feature>
<evidence type="ECO:0000256" key="4">
    <source>
        <dbReference type="ARBA" id="ARBA00023180"/>
    </source>
</evidence>
<proteinExistence type="predicted"/>
<feature type="transmembrane region" description="Helical" evidence="7">
    <location>
        <begin position="408"/>
        <end position="431"/>
    </location>
</feature>
<keyword evidence="11" id="KW-1185">Reference proteome</keyword>
<feature type="signal peptide" evidence="8">
    <location>
        <begin position="1"/>
        <end position="21"/>
    </location>
</feature>
<evidence type="ECO:0000256" key="6">
    <source>
        <dbReference type="SAM" id="MobiDB-lite"/>
    </source>
</evidence>
<evidence type="ECO:0000256" key="7">
    <source>
        <dbReference type="SAM" id="Phobius"/>
    </source>
</evidence>
<reference evidence="10 11" key="1">
    <citation type="submission" date="2024-04" db="EMBL/GenBank/DDBJ databases">
        <authorList>
            <consortium name="Genoscope - CEA"/>
            <person name="William W."/>
        </authorList>
    </citation>
    <scope>NUCLEOTIDE SEQUENCE [LARGE SCALE GENOMIC DNA]</scope>
</reference>
<accession>A0AAV2HAM8</accession>
<dbReference type="PROSITE" id="PS50923">
    <property type="entry name" value="SUSHI"/>
    <property type="match status" value="4"/>
</dbReference>
<dbReference type="SUPFAM" id="SSF57535">
    <property type="entry name" value="Complement control module/SCR domain"/>
    <property type="match status" value="5"/>
</dbReference>
<feature type="chain" id="PRO_5043483450" description="Sushi domain-containing protein" evidence="8">
    <location>
        <begin position="22"/>
        <end position="648"/>
    </location>
</feature>
<feature type="domain" description="Sushi" evidence="9">
    <location>
        <begin position="156"/>
        <end position="219"/>
    </location>
</feature>